<dbReference type="Proteomes" id="UP000533637">
    <property type="component" value="Unassembled WGS sequence"/>
</dbReference>
<organism evidence="3 4">
    <name type="scientific">Parabacteroides faecis</name>
    <dbReference type="NCBI Taxonomy" id="1217282"/>
    <lineage>
        <taxon>Bacteria</taxon>
        <taxon>Pseudomonadati</taxon>
        <taxon>Bacteroidota</taxon>
        <taxon>Bacteroidia</taxon>
        <taxon>Bacteroidales</taxon>
        <taxon>Tannerellaceae</taxon>
        <taxon>Parabacteroides</taxon>
    </lineage>
</organism>
<dbReference type="InterPro" id="IPR015393">
    <property type="entry name" value="DUF1972"/>
</dbReference>
<dbReference type="RefSeq" id="WP_122376027.1">
    <property type="nucleotide sequence ID" value="NZ_BMPB01000011.1"/>
</dbReference>
<evidence type="ECO:0000259" key="1">
    <source>
        <dbReference type="Pfam" id="PF00534"/>
    </source>
</evidence>
<sequence length="370" mass="43014">MKIAILGTRGIPNNYGGFEQFAEYLSVLLVKKNHKVTVYSPHFHPYKKKEYKSVHIKYIYSPEKYIGASANFVYDFLCLRDALKEDYDIILECGYHSNAPSYYLMRGRKRPVLITNMDGLEWKRSKWNIITRWLIKKLEKLAVKKSHYLISDNTGIQQYYLNEFGVNSYYIAYGANPVYAFNENILLSYSLSKENYYVLIARLEPENNIEMILDGFILSKSSLPFVVIGNHLTKYGVYLKKKYQGFNIHFIGGIYNKDILDSLRYYSKAYFHGHSVGGTNPSLLEAMASQALIVAHSNDFNRAVLKNNAFFFSLDRDVAHVINSLDNMMNDEIAMKKKNNCELIIKEYSWSVITNQYEKLFENILKDSLF</sequence>
<keyword evidence="4" id="KW-1185">Reference proteome</keyword>
<dbReference type="PANTHER" id="PTHR12526">
    <property type="entry name" value="GLYCOSYLTRANSFERASE"/>
    <property type="match status" value="1"/>
</dbReference>
<dbReference type="Gene3D" id="3.40.50.2000">
    <property type="entry name" value="Glycogen Phosphorylase B"/>
    <property type="match status" value="2"/>
</dbReference>
<evidence type="ECO:0000259" key="2">
    <source>
        <dbReference type="Pfam" id="PF09314"/>
    </source>
</evidence>
<dbReference type="Pfam" id="PF09314">
    <property type="entry name" value="DUF1972"/>
    <property type="match status" value="1"/>
</dbReference>
<name>A0ABR6KRF9_9BACT</name>
<proteinExistence type="predicted"/>
<evidence type="ECO:0000313" key="4">
    <source>
        <dbReference type="Proteomes" id="UP000533637"/>
    </source>
</evidence>
<dbReference type="EMBL" id="JACHOC010000008">
    <property type="protein sequence ID" value="MBB4624091.1"/>
    <property type="molecule type" value="Genomic_DNA"/>
</dbReference>
<reference evidence="3 4" key="1">
    <citation type="submission" date="2020-08" db="EMBL/GenBank/DDBJ databases">
        <title>Genomic Encyclopedia of Type Strains, Phase IV (KMG-IV): sequencing the most valuable type-strain genomes for metagenomic binning, comparative biology and taxonomic classification.</title>
        <authorList>
            <person name="Goeker M."/>
        </authorList>
    </citation>
    <scope>NUCLEOTIDE SEQUENCE [LARGE SCALE GENOMIC DNA]</scope>
    <source>
        <strain evidence="3 4">DSM 102983</strain>
    </source>
</reference>
<accession>A0ABR6KRF9</accession>
<evidence type="ECO:0000313" key="3">
    <source>
        <dbReference type="EMBL" id="MBB4624091.1"/>
    </source>
</evidence>
<dbReference type="PANTHER" id="PTHR12526:SF572">
    <property type="entry name" value="BLL5144 PROTEIN"/>
    <property type="match status" value="1"/>
</dbReference>
<dbReference type="SUPFAM" id="SSF53756">
    <property type="entry name" value="UDP-Glycosyltransferase/glycogen phosphorylase"/>
    <property type="match status" value="1"/>
</dbReference>
<feature type="domain" description="DUF1972" evidence="2">
    <location>
        <begin position="3"/>
        <end position="175"/>
    </location>
</feature>
<dbReference type="Pfam" id="PF00534">
    <property type="entry name" value="Glycos_transf_1"/>
    <property type="match status" value="1"/>
</dbReference>
<feature type="domain" description="Glycosyl transferase family 1" evidence="1">
    <location>
        <begin position="192"/>
        <end position="338"/>
    </location>
</feature>
<dbReference type="InterPro" id="IPR001296">
    <property type="entry name" value="Glyco_trans_1"/>
</dbReference>
<comment type="caution">
    <text evidence="3">The sequence shown here is derived from an EMBL/GenBank/DDBJ whole genome shotgun (WGS) entry which is preliminary data.</text>
</comment>
<gene>
    <name evidence="3" type="ORF">GGQ57_004015</name>
</gene>
<protein>
    <submittedName>
        <fullName evidence="3">Glycosyltransferase involved in cell wall biosynthesis</fullName>
    </submittedName>
</protein>